<evidence type="ECO:0000313" key="6">
    <source>
        <dbReference type="EMBL" id="KAL2468271.1"/>
    </source>
</evidence>
<protein>
    <submittedName>
        <fullName evidence="6">Protein IQ-DOMAIN 32</fullName>
    </submittedName>
</protein>
<feature type="compositionally biased region" description="Polar residues" evidence="4">
    <location>
        <begin position="770"/>
        <end position="795"/>
    </location>
</feature>
<dbReference type="Pfam" id="PF00612">
    <property type="entry name" value="IQ"/>
    <property type="match status" value="2"/>
</dbReference>
<feature type="compositionally biased region" description="Basic and acidic residues" evidence="4">
    <location>
        <begin position="600"/>
        <end position="614"/>
    </location>
</feature>
<dbReference type="SMART" id="SM00015">
    <property type="entry name" value="IQ"/>
    <property type="match status" value="2"/>
</dbReference>
<comment type="caution">
    <text evidence="6">The sequence shown here is derived from an EMBL/GenBank/DDBJ whole genome shotgun (WGS) entry which is preliminary data.</text>
</comment>
<comment type="subunit">
    <text evidence="3">Binds to multiple calmodulin (CaM) in the presence of Ca(2+) and CaM-like proteins.</text>
</comment>
<feature type="compositionally biased region" description="Polar residues" evidence="4">
    <location>
        <begin position="617"/>
        <end position="630"/>
    </location>
</feature>
<feature type="compositionally biased region" description="Basic and acidic residues" evidence="4">
    <location>
        <begin position="656"/>
        <end position="674"/>
    </location>
</feature>
<dbReference type="PANTHER" id="PTHR32295">
    <property type="entry name" value="IQ-DOMAIN 5-RELATED"/>
    <property type="match status" value="1"/>
</dbReference>
<dbReference type="Proteomes" id="UP001604277">
    <property type="component" value="Unassembled WGS sequence"/>
</dbReference>
<feature type="domain" description="DUF4005" evidence="5">
    <location>
        <begin position="710"/>
        <end position="785"/>
    </location>
</feature>
<dbReference type="Gene3D" id="1.20.5.190">
    <property type="match status" value="1"/>
</dbReference>
<feature type="compositionally biased region" description="Polar residues" evidence="4">
    <location>
        <begin position="719"/>
        <end position="733"/>
    </location>
</feature>
<feature type="compositionally biased region" description="Polar residues" evidence="4">
    <location>
        <begin position="535"/>
        <end position="552"/>
    </location>
</feature>
<proteinExistence type="inferred from homology"/>
<evidence type="ECO:0000313" key="7">
    <source>
        <dbReference type="Proteomes" id="UP001604277"/>
    </source>
</evidence>
<evidence type="ECO:0000256" key="2">
    <source>
        <dbReference type="ARBA" id="ARBA00024341"/>
    </source>
</evidence>
<evidence type="ECO:0000256" key="1">
    <source>
        <dbReference type="ARBA" id="ARBA00022860"/>
    </source>
</evidence>
<feature type="compositionally biased region" description="Polar residues" evidence="4">
    <location>
        <begin position="677"/>
        <end position="689"/>
    </location>
</feature>
<evidence type="ECO:0000256" key="3">
    <source>
        <dbReference type="ARBA" id="ARBA00024378"/>
    </source>
</evidence>
<accession>A0ABD1PWG9</accession>
<feature type="region of interest" description="Disordered" evidence="4">
    <location>
        <begin position="279"/>
        <end position="303"/>
    </location>
</feature>
<dbReference type="Pfam" id="PF13178">
    <property type="entry name" value="DUF4005"/>
    <property type="match status" value="1"/>
</dbReference>
<dbReference type="AlphaFoldDB" id="A0ABD1PWG9"/>
<dbReference type="PANTHER" id="PTHR32295:SF154">
    <property type="entry name" value="PROTEIN IQ-DOMAIN 32"/>
    <property type="match status" value="1"/>
</dbReference>
<evidence type="ECO:0000256" key="4">
    <source>
        <dbReference type="SAM" id="MobiDB-lite"/>
    </source>
</evidence>
<name>A0ABD1PWG9_9LAMI</name>
<organism evidence="6 7">
    <name type="scientific">Forsythia ovata</name>
    <dbReference type="NCBI Taxonomy" id="205694"/>
    <lineage>
        <taxon>Eukaryota</taxon>
        <taxon>Viridiplantae</taxon>
        <taxon>Streptophyta</taxon>
        <taxon>Embryophyta</taxon>
        <taxon>Tracheophyta</taxon>
        <taxon>Spermatophyta</taxon>
        <taxon>Magnoliopsida</taxon>
        <taxon>eudicotyledons</taxon>
        <taxon>Gunneridae</taxon>
        <taxon>Pentapetalae</taxon>
        <taxon>asterids</taxon>
        <taxon>lamiids</taxon>
        <taxon>Lamiales</taxon>
        <taxon>Oleaceae</taxon>
        <taxon>Forsythieae</taxon>
        <taxon>Forsythia</taxon>
    </lineage>
</organism>
<feature type="compositionally biased region" description="Polar residues" evidence="4">
    <location>
        <begin position="581"/>
        <end position="598"/>
    </location>
</feature>
<dbReference type="PROSITE" id="PS50096">
    <property type="entry name" value="IQ"/>
    <property type="match status" value="1"/>
</dbReference>
<dbReference type="InterPro" id="IPR025064">
    <property type="entry name" value="DUF4005"/>
</dbReference>
<evidence type="ECO:0000259" key="5">
    <source>
        <dbReference type="Pfam" id="PF13178"/>
    </source>
</evidence>
<dbReference type="EMBL" id="JBFOLJ010000017">
    <property type="protein sequence ID" value="KAL2468271.1"/>
    <property type="molecule type" value="Genomic_DNA"/>
</dbReference>
<keyword evidence="7" id="KW-1185">Reference proteome</keyword>
<feature type="compositionally biased region" description="Basic and acidic residues" evidence="4">
    <location>
        <begin position="292"/>
        <end position="303"/>
    </location>
</feature>
<comment type="similarity">
    <text evidence="2">Belongs to the IQD family.</text>
</comment>
<feature type="region of interest" description="Disordered" evidence="4">
    <location>
        <begin position="460"/>
        <end position="802"/>
    </location>
</feature>
<reference evidence="7" key="1">
    <citation type="submission" date="2024-07" db="EMBL/GenBank/DDBJ databases">
        <title>Two chromosome-level genome assemblies of Korean endemic species Abeliophyllum distichum and Forsythia ovata (Oleaceae).</title>
        <authorList>
            <person name="Jang H."/>
        </authorList>
    </citation>
    <scope>NUCLEOTIDE SEQUENCE [LARGE SCALE GENOMIC DNA]</scope>
</reference>
<dbReference type="InterPro" id="IPR000048">
    <property type="entry name" value="IQ_motif_EF-hand-BS"/>
</dbReference>
<sequence>MGKSTTSCFKIVACGSDSIDQDDLRTPESKGISDRRGWSFRKRSARHRVLSNTVISEAASSVNKESPEPTTVNFQVEPNLTIPERTSAIQLTDDKTGLSTQASPKLSDFITTREDDTGANAIPDESVVIVIQAAIRRFLAERALLKHKSIIKLQAAVRGHLVRRHAAGTLRCVQAIVKMQALVRARRALSLVEGLGALEKQTENYGNDNHDPTLLIKKEAKPHPTYAYVSIKTLLSNRFTQQLLESTPRTKPSNIKCDTSKSDSAWKWLERWTSLSSISHEEPQESGVSTEQYEKENLKHSDSKEETVIRSEWDFESNNFKSDVRALAKAPENEDNLITYDADNLDQQAYRSTSPCLSHKLEPPQTQNIDESNSKCSITDFVGVQMKESDLTPKVELKSVPGKGETEIEQVIPHAEKFNPEQPETDTNRFLFVSRKASNPAFIAAQSKFEELSSAANSAKLTGSSNQDPGVESNADKISSVADQPSGSREVGLAENSDSHASMVQVGGSECGTDLSISSTLDSPGRFEVEAVESDQGQKVTNGTANPNSNENLGVEANDEPSIPGTELSYANSDQLERYDSVNSGNGQCVNSVVSVDSPQVEKKPDMDPSDVHLELGSQSSHPVYNSSPEASPRSHITVPESQATPSSPVLKPKKIRGEKSESSHKSRSSDKRSTSNPNQGSGARSSLEQIPKEHKTGKRRNSFGSAKLDPVDQETRDSSSSNSLPSYMQVTESARAKAIAHSSPKSSPDVQDKETFIKKRHSLPGANGRQGSPRIQRSMSQAQQNAKGNETQSPQDRKWRR</sequence>
<keyword evidence="1" id="KW-0112">Calmodulin-binding</keyword>
<gene>
    <name evidence="6" type="ORF">Fot_51796</name>
</gene>
<dbReference type="GO" id="GO:0005516">
    <property type="term" value="F:calmodulin binding"/>
    <property type="evidence" value="ECO:0007669"/>
    <property type="project" value="UniProtKB-KW"/>
</dbReference>